<evidence type="ECO:0000313" key="8">
    <source>
        <dbReference type="Proteomes" id="UP000276232"/>
    </source>
</evidence>
<protein>
    <submittedName>
        <fullName evidence="7">Uncharacterized membrane protein YgaE (UPF0421/DUF939 family)</fullName>
    </submittedName>
</protein>
<evidence type="ECO:0000256" key="3">
    <source>
        <dbReference type="ARBA" id="ARBA00022989"/>
    </source>
</evidence>
<feature type="region of interest" description="Disordered" evidence="5">
    <location>
        <begin position="1"/>
        <end position="38"/>
    </location>
</feature>
<dbReference type="InParanoid" id="A0A3N1G974"/>
<comment type="subcellular location">
    <subcellularLocation>
        <location evidence="1">Membrane</location>
        <topology evidence="1">Multi-pass membrane protein</topology>
    </subcellularLocation>
</comment>
<evidence type="ECO:0000313" key="7">
    <source>
        <dbReference type="EMBL" id="ROP26792.1"/>
    </source>
</evidence>
<evidence type="ECO:0000259" key="6">
    <source>
        <dbReference type="Pfam" id="PF13515"/>
    </source>
</evidence>
<gene>
    <name evidence="7" type="ORF">EDC03_3028</name>
</gene>
<sequence length="411" mass="42666">MPSGGSRALPGPPARVVDAPRERPSWHDPAVPVSPDRPSARLAREGALRVADRGTRSARQRVARLRRRGPNIVQCGLAGAAAWGIAHHLLGHPTPFFAPVAAVVALGASYQGRLRRTGEVVVGVAVGIGVGDLVAQQIGVGVWQLAVVVSLSMALAVLLDAGQLLVTQAGVQAGIVTSLAAPVSAGVDRWVDALVGGSVALVVAALLPTAPLLRPRRLAAGVLDELAELVGEAAAAARDADGGRAEAALERARRSQVAQDDLRAAAVEALAAVRLSPFRRRHRPGLEAVSELAVPLDRAVRNVRVLVRRVAVAEHRDEVLPAELAGVLEDLATSSRLLGEAVLAGRRDEDLQLELAELGRRAGAVGERHLGLSAAVCVGQVRSTVVDLLQVGGWDQEVALRHVPAVGPPPA</sequence>
<evidence type="ECO:0000256" key="5">
    <source>
        <dbReference type="SAM" id="MobiDB-lite"/>
    </source>
</evidence>
<keyword evidence="8" id="KW-1185">Reference proteome</keyword>
<evidence type="ECO:0000256" key="4">
    <source>
        <dbReference type="ARBA" id="ARBA00023136"/>
    </source>
</evidence>
<feature type="domain" description="Integral membrane bound transporter" evidence="6">
    <location>
        <begin position="82"/>
        <end position="203"/>
    </location>
</feature>
<dbReference type="Pfam" id="PF13515">
    <property type="entry name" value="FUSC_2"/>
    <property type="match status" value="1"/>
</dbReference>
<reference evidence="7 8" key="1">
    <citation type="journal article" date="2015" name="Stand. Genomic Sci.">
        <title>Genomic Encyclopedia of Bacterial and Archaeal Type Strains, Phase III: the genomes of soil and plant-associated and newly described type strains.</title>
        <authorList>
            <person name="Whitman W.B."/>
            <person name="Woyke T."/>
            <person name="Klenk H.P."/>
            <person name="Zhou Y."/>
            <person name="Lilburn T.G."/>
            <person name="Beck B.J."/>
            <person name="De Vos P."/>
            <person name="Vandamme P."/>
            <person name="Eisen J.A."/>
            <person name="Garrity G."/>
            <person name="Hugenholtz P."/>
            <person name="Kyrpides N.C."/>
        </authorList>
    </citation>
    <scope>NUCLEOTIDE SEQUENCE [LARGE SCALE GENOMIC DNA]</scope>
    <source>
        <strain evidence="7 8">CECT 7306</strain>
    </source>
</reference>
<evidence type="ECO:0000256" key="2">
    <source>
        <dbReference type="ARBA" id="ARBA00022692"/>
    </source>
</evidence>
<name>A0A3N1G974_9ACTN</name>
<keyword evidence="4" id="KW-0472">Membrane</keyword>
<comment type="caution">
    <text evidence="7">The sequence shown here is derived from an EMBL/GenBank/DDBJ whole genome shotgun (WGS) entry which is preliminary data.</text>
</comment>
<dbReference type="GO" id="GO:0016020">
    <property type="term" value="C:membrane"/>
    <property type="evidence" value="ECO:0007669"/>
    <property type="project" value="UniProtKB-SubCell"/>
</dbReference>
<proteinExistence type="predicted"/>
<dbReference type="AlphaFoldDB" id="A0A3N1G974"/>
<keyword evidence="2" id="KW-0812">Transmembrane</keyword>
<organism evidence="7 8">
    <name type="scientific">Pseudokineococcus lusitanus</name>
    <dbReference type="NCBI Taxonomy" id="763993"/>
    <lineage>
        <taxon>Bacteria</taxon>
        <taxon>Bacillati</taxon>
        <taxon>Actinomycetota</taxon>
        <taxon>Actinomycetes</taxon>
        <taxon>Kineosporiales</taxon>
        <taxon>Kineosporiaceae</taxon>
        <taxon>Pseudokineococcus</taxon>
    </lineage>
</organism>
<dbReference type="EMBL" id="RJKN01000009">
    <property type="protein sequence ID" value="ROP26792.1"/>
    <property type="molecule type" value="Genomic_DNA"/>
</dbReference>
<evidence type="ECO:0000256" key="1">
    <source>
        <dbReference type="ARBA" id="ARBA00004141"/>
    </source>
</evidence>
<keyword evidence="3" id="KW-1133">Transmembrane helix</keyword>
<dbReference type="Proteomes" id="UP000276232">
    <property type="component" value="Unassembled WGS sequence"/>
</dbReference>
<dbReference type="InterPro" id="IPR049453">
    <property type="entry name" value="Memb_transporter_dom"/>
</dbReference>
<accession>A0A3N1G974</accession>